<protein>
    <submittedName>
        <fullName evidence="1">Uncharacterized protein</fullName>
    </submittedName>
</protein>
<dbReference type="RefSeq" id="WP_220191493.1">
    <property type="nucleotide sequence ID" value="NZ_BNJF01000001.1"/>
</dbReference>
<gene>
    <name evidence="1" type="ORF">KSX_00370</name>
</gene>
<comment type="caution">
    <text evidence="1">The sequence shown here is derived from an EMBL/GenBank/DDBJ whole genome shotgun (WGS) entry which is preliminary data.</text>
</comment>
<dbReference type="EMBL" id="BNJF01000001">
    <property type="protein sequence ID" value="GHO41874.1"/>
    <property type="molecule type" value="Genomic_DNA"/>
</dbReference>
<sequence>MSNCRFLSPWPFRSCSTIGRPSSFPSWERWYITTLAIQKLVGGRKEAINAYLETHEEEIKAHHARLEIKPSFNRKPEPITEMIHIAEEPTAFPWGHAETQEAEA</sequence>
<accession>A0A8J3HZ08</accession>
<keyword evidence="2" id="KW-1185">Reference proteome</keyword>
<organism evidence="1 2">
    <name type="scientific">Ktedonospora formicarum</name>
    <dbReference type="NCBI Taxonomy" id="2778364"/>
    <lineage>
        <taxon>Bacteria</taxon>
        <taxon>Bacillati</taxon>
        <taxon>Chloroflexota</taxon>
        <taxon>Ktedonobacteria</taxon>
        <taxon>Ktedonobacterales</taxon>
        <taxon>Ktedonobacteraceae</taxon>
        <taxon>Ktedonospora</taxon>
    </lineage>
</organism>
<name>A0A8J3HZ08_9CHLR</name>
<evidence type="ECO:0000313" key="1">
    <source>
        <dbReference type="EMBL" id="GHO41874.1"/>
    </source>
</evidence>
<evidence type="ECO:0000313" key="2">
    <source>
        <dbReference type="Proteomes" id="UP000612362"/>
    </source>
</evidence>
<dbReference type="AlphaFoldDB" id="A0A8J3HZ08"/>
<reference evidence="1" key="1">
    <citation type="submission" date="2020-10" db="EMBL/GenBank/DDBJ databases">
        <title>Taxonomic study of unclassified bacteria belonging to the class Ktedonobacteria.</title>
        <authorList>
            <person name="Yabe S."/>
            <person name="Wang C.M."/>
            <person name="Zheng Y."/>
            <person name="Sakai Y."/>
            <person name="Cavaletti L."/>
            <person name="Monciardini P."/>
            <person name="Donadio S."/>
        </authorList>
    </citation>
    <scope>NUCLEOTIDE SEQUENCE</scope>
    <source>
        <strain evidence="1">SOSP1-1</strain>
    </source>
</reference>
<dbReference type="Proteomes" id="UP000612362">
    <property type="component" value="Unassembled WGS sequence"/>
</dbReference>
<proteinExistence type="predicted"/>